<dbReference type="PROSITE" id="PS00080">
    <property type="entry name" value="MULTICOPPER_OXIDASE2"/>
    <property type="match status" value="1"/>
</dbReference>
<dbReference type="EC" id="1.10.3.2" evidence="4"/>
<dbReference type="GO" id="GO:0005507">
    <property type="term" value="F:copper ion binding"/>
    <property type="evidence" value="ECO:0007669"/>
    <property type="project" value="InterPro"/>
</dbReference>
<dbReference type="FunFam" id="2.60.40.420:FF:000021">
    <property type="entry name" value="Extracellular dihydrogeodin oxidase/laccase"/>
    <property type="match status" value="1"/>
</dbReference>
<evidence type="ECO:0000256" key="3">
    <source>
        <dbReference type="ARBA" id="ARBA00010609"/>
    </source>
</evidence>
<dbReference type="InterPro" id="IPR008972">
    <property type="entry name" value="Cupredoxin"/>
</dbReference>
<keyword evidence="6" id="KW-0560">Oxidoreductase</keyword>
<sequence length="617" mass="66443">MDRACWCAEFNISTDYETSTPTTGVTRSYTLSISEVDNWVGGDGVVKEKAMLVNGQFPGPPITADWGDRINVTVINNLVTNGTSIHFHGIRQLHSNMHDGTSGVTECPLPPGSTKTYSFLATQYGTSWYHSHFSAQYGNGVLGSIVIHGPASANYDIDLGPFPISDWYYSGVDALLTRVNDPNNPFVPGFPGAPPNADNLLFNGSNVNPQGPGGTYAQVTLTPGKLHLLRLINPSVENTYTVSLVGHSFTVIATDLVPVQPTTVTSLFMAVGQRYDVIINASQPVASYWFNATSSSGPCGVVNNPSPAAIFSYSGSTAAIPTNPDWDGRRRGEATGSVASMAPAENVISLPSANTMTFWLIQNNSSIPHPIHLHGHDILVLGASPALASPLAPGNTLRTYDPAKDGPSLKGDNPTRRDTTVLPAWGWLVVAYVTNNPGAWLFHCHNVWHVSQGLSVQFLEQENVILQDVDQTSLDEHTPNICHMAAATFPHVVFLSSSGIQLKALVLLISPVLASRGFSFKDKTICNGFPYGSSTEIEGFKADLSRLEHTAPPQTYPGGQCTRIACRGNSGVYVCSDLHPPQTQTVPWQQISRAFTDSISKCKIFSNCGYKPLYTFT</sequence>
<evidence type="ECO:0000259" key="13">
    <source>
        <dbReference type="Pfam" id="PF07732"/>
    </source>
</evidence>
<comment type="caution">
    <text evidence="14">The sequence shown here is derived from an EMBL/GenBank/DDBJ whole genome shotgun (WGS) entry which is preliminary data.</text>
</comment>
<dbReference type="GO" id="GO:0046274">
    <property type="term" value="P:lignin catabolic process"/>
    <property type="evidence" value="ECO:0007669"/>
    <property type="project" value="UniProtKB-KW"/>
</dbReference>
<dbReference type="Proteomes" id="UP001217918">
    <property type="component" value="Unassembled WGS sequence"/>
</dbReference>
<dbReference type="InterPro" id="IPR011706">
    <property type="entry name" value="Cu-oxidase_C"/>
</dbReference>
<feature type="region of interest" description="Disordered" evidence="10">
    <location>
        <begin position="394"/>
        <end position="415"/>
    </location>
</feature>
<feature type="domain" description="Plastocyanin-like" evidence="11">
    <location>
        <begin position="162"/>
        <end position="316"/>
    </location>
</feature>
<dbReference type="PANTHER" id="PTHR11709">
    <property type="entry name" value="MULTI-COPPER OXIDASE"/>
    <property type="match status" value="1"/>
</dbReference>
<evidence type="ECO:0000256" key="4">
    <source>
        <dbReference type="ARBA" id="ARBA00012297"/>
    </source>
</evidence>
<dbReference type="Pfam" id="PF00394">
    <property type="entry name" value="Cu-oxidase"/>
    <property type="match status" value="1"/>
</dbReference>
<keyword evidence="5" id="KW-0479">Metal-binding</keyword>
<dbReference type="PROSITE" id="PS00079">
    <property type="entry name" value="MULTICOPPER_OXIDASE1"/>
    <property type="match status" value="1"/>
</dbReference>
<keyword evidence="7" id="KW-0186">Copper</keyword>
<evidence type="ECO:0000256" key="6">
    <source>
        <dbReference type="ARBA" id="ARBA00023002"/>
    </source>
</evidence>
<proteinExistence type="inferred from homology"/>
<evidence type="ECO:0000256" key="5">
    <source>
        <dbReference type="ARBA" id="ARBA00022723"/>
    </source>
</evidence>
<dbReference type="Gene3D" id="2.60.40.420">
    <property type="entry name" value="Cupredoxins - blue copper proteins"/>
    <property type="match status" value="3"/>
</dbReference>
<evidence type="ECO:0000256" key="8">
    <source>
        <dbReference type="ARBA" id="ARBA00023180"/>
    </source>
</evidence>
<organism evidence="14 15">
    <name type="scientific">Phyllachora maydis</name>
    <dbReference type="NCBI Taxonomy" id="1825666"/>
    <lineage>
        <taxon>Eukaryota</taxon>
        <taxon>Fungi</taxon>
        <taxon>Dikarya</taxon>
        <taxon>Ascomycota</taxon>
        <taxon>Pezizomycotina</taxon>
        <taxon>Sordariomycetes</taxon>
        <taxon>Sordariomycetidae</taxon>
        <taxon>Phyllachorales</taxon>
        <taxon>Phyllachoraceae</taxon>
        <taxon>Phyllachora</taxon>
    </lineage>
</organism>
<comment type="cofactor">
    <cofactor evidence="2">
        <name>Cu cation</name>
        <dbReference type="ChEBI" id="CHEBI:23378"/>
    </cofactor>
</comment>
<keyword evidence="15" id="KW-1185">Reference proteome</keyword>
<dbReference type="FunFam" id="2.60.40.420:FF:000045">
    <property type="entry name" value="Laccase 2"/>
    <property type="match status" value="1"/>
</dbReference>
<dbReference type="SUPFAM" id="SSF49503">
    <property type="entry name" value="Cupredoxins"/>
    <property type="match status" value="3"/>
</dbReference>
<evidence type="ECO:0000259" key="12">
    <source>
        <dbReference type="Pfam" id="PF07731"/>
    </source>
</evidence>
<evidence type="ECO:0000313" key="14">
    <source>
        <dbReference type="EMBL" id="KAK2073255.1"/>
    </source>
</evidence>
<comment type="similarity">
    <text evidence="3">Belongs to the multicopper oxidase family.</text>
</comment>
<dbReference type="InterPro" id="IPR011707">
    <property type="entry name" value="Cu-oxidase-like_N"/>
</dbReference>
<dbReference type="GO" id="GO:0052716">
    <property type="term" value="F:hydroquinone:oxygen oxidoreductase activity"/>
    <property type="evidence" value="ECO:0007669"/>
    <property type="project" value="UniProtKB-EC"/>
</dbReference>
<evidence type="ECO:0000256" key="1">
    <source>
        <dbReference type="ARBA" id="ARBA00000349"/>
    </source>
</evidence>
<accession>A0AAD9I9R4</accession>
<dbReference type="AlphaFoldDB" id="A0AAD9I9R4"/>
<comment type="catalytic activity">
    <reaction evidence="1">
        <text>4 hydroquinone + O2 = 4 benzosemiquinone + 2 H2O</text>
        <dbReference type="Rhea" id="RHEA:11276"/>
        <dbReference type="ChEBI" id="CHEBI:15377"/>
        <dbReference type="ChEBI" id="CHEBI:15379"/>
        <dbReference type="ChEBI" id="CHEBI:17594"/>
        <dbReference type="ChEBI" id="CHEBI:17977"/>
        <dbReference type="EC" id="1.10.3.2"/>
    </reaction>
</comment>
<dbReference type="InterPro" id="IPR001117">
    <property type="entry name" value="Cu-oxidase_2nd"/>
</dbReference>
<dbReference type="PANTHER" id="PTHR11709:SF87">
    <property type="entry name" value="LACCASE"/>
    <property type="match status" value="1"/>
</dbReference>
<evidence type="ECO:0000256" key="2">
    <source>
        <dbReference type="ARBA" id="ARBA00001935"/>
    </source>
</evidence>
<keyword evidence="8" id="KW-0325">Glycoprotein</keyword>
<keyword evidence="9" id="KW-0439">Lignin degradation</keyword>
<evidence type="ECO:0000256" key="10">
    <source>
        <dbReference type="SAM" id="MobiDB-lite"/>
    </source>
</evidence>
<name>A0AAD9I9R4_9PEZI</name>
<dbReference type="Pfam" id="PF07731">
    <property type="entry name" value="Cu-oxidase_2"/>
    <property type="match status" value="1"/>
</dbReference>
<dbReference type="EMBL" id="JAQQPM010000006">
    <property type="protein sequence ID" value="KAK2073255.1"/>
    <property type="molecule type" value="Genomic_DNA"/>
</dbReference>
<dbReference type="InterPro" id="IPR002355">
    <property type="entry name" value="Cu_oxidase_Cu_BS"/>
</dbReference>
<dbReference type="InterPro" id="IPR033138">
    <property type="entry name" value="Cu_oxidase_CS"/>
</dbReference>
<evidence type="ECO:0000256" key="9">
    <source>
        <dbReference type="ARBA" id="ARBA00023185"/>
    </source>
</evidence>
<dbReference type="Pfam" id="PF07732">
    <property type="entry name" value="Cu-oxidase_3"/>
    <property type="match status" value="1"/>
</dbReference>
<feature type="domain" description="Plastocyanin-like" evidence="12">
    <location>
        <begin position="337"/>
        <end position="462"/>
    </location>
</feature>
<dbReference type="CDD" id="cd13854">
    <property type="entry name" value="CuRO_1_MaLCC_like"/>
    <property type="match status" value="1"/>
</dbReference>
<evidence type="ECO:0000313" key="15">
    <source>
        <dbReference type="Proteomes" id="UP001217918"/>
    </source>
</evidence>
<protein>
    <recommendedName>
        <fullName evidence="4">laccase</fullName>
        <ecNumber evidence="4">1.10.3.2</ecNumber>
    </recommendedName>
</protein>
<evidence type="ECO:0000259" key="11">
    <source>
        <dbReference type="Pfam" id="PF00394"/>
    </source>
</evidence>
<reference evidence="14" key="1">
    <citation type="journal article" date="2023" name="Mol. Plant Microbe Interact.">
        <title>Elucidating the Obligate Nature and Biological Capacity of an Invasive Fungal Corn Pathogen.</title>
        <authorList>
            <person name="MacCready J.S."/>
            <person name="Roggenkamp E.M."/>
            <person name="Gdanetz K."/>
            <person name="Chilvers M.I."/>
        </authorList>
    </citation>
    <scope>NUCLEOTIDE SEQUENCE</scope>
    <source>
        <strain evidence="14">PM02</strain>
    </source>
</reference>
<dbReference type="InterPro" id="IPR045087">
    <property type="entry name" value="Cu-oxidase_fam"/>
</dbReference>
<feature type="domain" description="Plastocyanin-like" evidence="13">
    <location>
        <begin position="43"/>
        <end position="151"/>
    </location>
</feature>
<gene>
    <name evidence="14" type="ORF">P8C59_007547</name>
</gene>
<evidence type="ECO:0000256" key="7">
    <source>
        <dbReference type="ARBA" id="ARBA00023008"/>
    </source>
</evidence>